<reference evidence="3 4" key="1">
    <citation type="journal article" date="2012" name="BMC Genomics">
        <title>Genome analysis of a simultaneously predatory and prey-independent, novel Bdellovibrio bacteriovorus from the River Tiber, supports in silico predictions of both ancient and recent lateral gene transfer from diverse bacteria.</title>
        <authorList>
            <person name="Hobley L."/>
            <person name="Lerner T.R."/>
            <person name="Williams L.E."/>
            <person name="Lambert C."/>
            <person name="Till R."/>
            <person name="Milner D.S."/>
            <person name="Basford S.M."/>
            <person name="Capeness M.J."/>
            <person name="Fenton A.K."/>
            <person name="Atterbury R.J."/>
            <person name="Harris M.A."/>
            <person name="Sockett R.E."/>
        </authorList>
    </citation>
    <scope>NUCLEOTIDE SEQUENCE [LARGE SCALE GENOMIC DNA]</scope>
    <source>
        <strain evidence="3 4">Tiberius</strain>
    </source>
</reference>
<dbReference type="STRING" id="1069642.Bdt_0288"/>
<feature type="chain" id="PRO_5003914188" description="Outer membrane protein beta-barrel domain-containing protein" evidence="1">
    <location>
        <begin position="30"/>
        <end position="193"/>
    </location>
</feature>
<dbReference type="HOGENOM" id="CLU_1406320_0_0_7"/>
<feature type="domain" description="Outer membrane protein beta-barrel" evidence="2">
    <location>
        <begin position="31"/>
        <end position="162"/>
    </location>
</feature>
<dbReference type="AlphaFoldDB" id="K7ZDZ7"/>
<name>K7ZDZ7_BDEBC</name>
<protein>
    <recommendedName>
        <fullName evidence="2">Outer membrane protein beta-barrel domain-containing protein</fullName>
    </recommendedName>
</protein>
<dbReference type="Proteomes" id="UP000010074">
    <property type="component" value="Chromosome"/>
</dbReference>
<dbReference type="PATRIC" id="fig|1069642.3.peg.285"/>
<dbReference type="TCDB" id="1.B.44.2.14">
    <property type="family name" value="the probable protein translocating porphyromonas gingivalis porin (port) family"/>
</dbReference>
<gene>
    <name evidence="3" type="ORF">Bdt_0288</name>
</gene>
<sequence length="193" mass="20828">MKAFRRIKMKKLALTVMAALGMMSSVAMADIDYGLEVGIRQQSGEVDSDLASVKSQMGFQFGATAHFPISGAWHMRTGLLYTQRPVVVETDATGDENKISMNYLDVPVALMYKFEEYAGVFAGVSLGLNLDSDAEVGKVNDVKSPLTPIIFGASFKFAPQLGATLYYETASGDAADGLKNYRAVGANLQITFD</sequence>
<dbReference type="InterPro" id="IPR025665">
    <property type="entry name" value="Beta-barrel_OMP_2"/>
</dbReference>
<evidence type="ECO:0000313" key="3">
    <source>
        <dbReference type="EMBL" id="AFX99996.1"/>
    </source>
</evidence>
<accession>K7ZDZ7</accession>
<dbReference type="KEGG" id="bbat:Bdt_0288"/>
<dbReference type="EMBL" id="CP002930">
    <property type="protein sequence ID" value="AFX99996.1"/>
    <property type="molecule type" value="Genomic_DNA"/>
</dbReference>
<dbReference type="Pfam" id="PF13568">
    <property type="entry name" value="OMP_b-brl_2"/>
    <property type="match status" value="1"/>
</dbReference>
<evidence type="ECO:0000259" key="2">
    <source>
        <dbReference type="Pfam" id="PF13568"/>
    </source>
</evidence>
<evidence type="ECO:0000313" key="4">
    <source>
        <dbReference type="Proteomes" id="UP000010074"/>
    </source>
</evidence>
<keyword evidence="1" id="KW-0732">Signal</keyword>
<dbReference type="OrthoDB" id="5293843at2"/>
<evidence type="ECO:0000256" key="1">
    <source>
        <dbReference type="SAM" id="SignalP"/>
    </source>
</evidence>
<proteinExistence type="predicted"/>
<feature type="signal peptide" evidence="1">
    <location>
        <begin position="1"/>
        <end position="29"/>
    </location>
</feature>
<organism evidence="3 4">
    <name type="scientific">Bdellovibrio bacteriovorus str. Tiberius</name>
    <dbReference type="NCBI Taxonomy" id="1069642"/>
    <lineage>
        <taxon>Bacteria</taxon>
        <taxon>Pseudomonadati</taxon>
        <taxon>Bdellovibrionota</taxon>
        <taxon>Bdellovibrionia</taxon>
        <taxon>Bdellovibrionales</taxon>
        <taxon>Pseudobdellovibrionaceae</taxon>
        <taxon>Bdellovibrio</taxon>
    </lineage>
</organism>